<dbReference type="AlphaFoldDB" id="A0A6V7ISY8"/>
<gene>
    <name evidence="2" type="ORF">BBRV_LOCUS34473</name>
</gene>
<evidence type="ECO:0008006" key="3">
    <source>
        <dbReference type="Google" id="ProtNLM"/>
    </source>
</evidence>
<feature type="signal peptide" evidence="1">
    <location>
        <begin position="1"/>
        <end position="25"/>
    </location>
</feature>
<dbReference type="PANTHER" id="PTHR37685:SF1">
    <property type="entry name" value="GEO11136P1-RELATED"/>
    <property type="match status" value="1"/>
</dbReference>
<dbReference type="EMBL" id="CADCXW020000009">
    <property type="protein sequence ID" value="CAD1543211.1"/>
    <property type="molecule type" value="Genomic_DNA"/>
</dbReference>
<proteinExistence type="predicted"/>
<sequence>MYSKSVLIIAFLAAIAFSAYTPSEAFSFNPFATKDTNKSHHLIVGSRLPGDRLTYQESIVKASSFLQVVKVVKTFNVSKYDRITQVLALDQKTNGNGAYAKVIGGGPGFSNVTLQFKSQRNHGINFLVQIYSRP</sequence>
<accession>A0A6V7ISY8</accession>
<dbReference type="PANTHER" id="PTHR37685">
    <property type="entry name" value="GEO11136P1-RELATED"/>
    <property type="match status" value="1"/>
</dbReference>
<organism evidence="2">
    <name type="scientific">Bracon brevicornis</name>
    <dbReference type="NCBI Taxonomy" id="1563983"/>
    <lineage>
        <taxon>Eukaryota</taxon>
        <taxon>Metazoa</taxon>
        <taxon>Ecdysozoa</taxon>
        <taxon>Arthropoda</taxon>
        <taxon>Hexapoda</taxon>
        <taxon>Insecta</taxon>
        <taxon>Pterygota</taxon>
        <taxon>Neoptera</taxon>
        <taxon>Endopterygota</taxon>
        <taxon>Hymenoptera</taxon>
        <taxon>Apocrita</taxon>
        <taxon>Ichneumonoidea</taxon>
        <taxon>Braconidae</taxon>
        <taxon>Braconinae</taxon>
        <taxon>Bracon</taxon>
    </lineage>
</organism>
<evidence type="ECO:0000256" key="1">
    <source>
        <dbReference type="SAM" id="SignalP"/>
    </source>
</evidence>
<feature type="chain" id="PRO_5028240475" description="Salivary secreted peptide" evidence="1">
    <location>
        <begin position="26"/>
        <end position="134"/>
    </location>
</feature>
<reference evidence="2" key="1">
    <citation type="submission" date="2020-07" db="EMBL/GenBank/DDBJ databases">
        <authorList>
            <person name="Ferguson B K."/>
        </authorList>
    </citation>
    <scope>NUCLEOTIDE SEQUENCE</scope>
    <source>
        <strain evidence="2">L06</strain>
    </source>
</reference>
<dbReference type="InterPro" id="IPR031734">
    <property type="entry name" value="MBF2"/>
</dbReference>
<dbReference type="Pfam" id="PF15868">
    <property type="entry name" value="MBF2"/>
    <property type="match status" value="1"/>
</dbReference>
<protein>
    <recommendedName>
        <fullName evidence="3">Salivary secreted peptide</fullName>
    </recommendedName>
</protein>
<evidence type="ECO:0000313" key="2">
    <source>
        <dbReference type="EMBL" id="CAD1543211.1"/>
    </source>
</evidence>
<name>A0A6V7ISY8_9HYME</name>
<keyword evidence="1" id="KW-0732">Signal</keyword>